<reference evidence="2 3" key="1">
    <citation type="journal article" date="2019" name="Environ. Microbiol.">
        <title>Species interactions and distinct microbial communities in high Arctic permafrost affected cryosols are associated with the CH4 and CO2 gas fluxes.</title>
        <authorList>
            <person name="Altshuler I."/>
            <person name="Hamel J."/>
            <person name="Turney S."/>
            <person name="Magnuson E."/>
            <person name="Levesque R."/>
            <person name="Greer C."/>
            <person name="Whyte L.G."/>
        </authorList>
    </citation>
    <scope>NUCLEOTIDE SEQUENCE [LARGE SCALE GENOMIC DNA]</scope>
    <source>
        <strain evidence="2 3">S13Y</strain>
    </source>
</reference>
<dbReference type="OrthoDB" id="6044454at2"/>
<feature type="region of interest" description="Disordered" evidence="1">
    <location>
        <begin position="39"/>
        <end position="65"/>
    </location>
</feature>
<dbReference type="RefSeq" id="WP_140650500.1">
    <property type="nucleotide sequence ID" value="NZ_RCZB01000001.1"/>
</dbReference>
<organism evidence="2 3">
    <name type="scientific">Rhodanobacter glycinis</name>
    <dbReference type="NCBI Taxonomy" id="582702"/>
    <lineage>
        <taxon>Bacteria</taxon>
        <taxon>Pseudomonadati</taxon>
        <taxon>Pseudomonadota</taxon>
        <taxon>Gammaproteobacteria</taxon>
        <taxon>Lysobacterales</taxon>
        <taxon>Rhodanobacteraceae</taxon>
        <taxon>Rhodanobacter</taxon>
    </lineage>
</organism>
<protein>
    <submittedName>
        <fullName evidence="2">Uncharacterized protein</fullName>
    </submittedName>
</protein>
<name>A0A502CA55_9GAMM</name>
<evidence type="ECO:0000313" key="3">
    <source>
        <dbReference type="Proteomes" id="UP000319486"/>
    </source>
</evidence>
<dbReference type="Proteomes" id="UP000319486">
    <property type="component" value="Unassembled WGS sequence"/>
</dbReference>
<gene>
    <name evidence="2" type="ORF">EAH88_06725</name>
</gene>
<proteinExistence type="predicted"/>
<sequence length="95" mass="10295">MPMVRFRLIGNRADADAVIATVHGIDGIEHVEEIDDLIPGMRDDSSSSESVSDSEGQVYSIEVDTPNDQLADTVRGSAEVIANDRDAGIEFVDEF</sequence>
<dbReference type="EMBL" id="RCZO01000003">
    <property type="protein sequence ID" value="TPG10057.1"/>
    <property type="molecule type" value="Genomic_DNA"/>
</dbReference>
<evidence type="ECO:0000256" key="1">
    <source>
        <dbReference type="SAM" id="MobiDB-lite"/>
    </source>
</evidence>
<accession>A0A502CA55</accession>
<comment type="caution">
    <text evidence="2">The sequence shown here is derived from an EMBL/GenBank/DDBJ whole genome shotgun (WGS) entry which is preliminary data.</text>
</comment>
<dbReference type="AlphaFoldDB" id="A0A502CA55"/>
<evidence type="ECO:0000313" key="2">
    <source>
        <dbReference type="EMBL" id="TPG10057.1"/>
    </source>
</evidence>
<keyword evidence="3" id="KW-1185">Reference proteome</keyword>